<dbReference type="GO" id="GO:0009055">
    <property type="term" value="F:electron transfer activity"/>
    <property type="evidence" value="ECO:0007669"/>
    <property type="project" value="InterPro"/>
</dbReference>
<proteinExistence type="predicted"/>
<dbReference type="Gene3D" id="2.60.40.420">
    <property type="entry name" value="Cupredoxins - blue copper proteins"/>
    <property type="match status" value="1"/>
</dbReference>
<dbReference type="CDD" id="cd04216">
    <property type="entry name" value="Phytocyanin"/>
    <property type="match status" value="1"/>
</dbReference>
<keyword evidence="1" id="KW-0479">Metal-binding</keyword>
<evidence type="ECO:0000256" key="2">
    <source>
        <dbReference type="ARBA" id="ARBA00023008"/>
    </source>
</evidence>
<dbReference type="PROSITE" id="PS51485">
    <property type="entry name" value="PHYTOCYANIN"/>
    <property type="match status" value="1"/>
</dbReference>
<keyword evidence="2" id="KW-0186">Copper</keyword>
<keyword evidence="4" id="KW-0732">Signal</keyword>
<dbReference type="GO" id="GO:0005886">
    <property type="term" value="C:plasma membrane"/>
    <property type="evidence" value="ECO:0007669"/>
    <property type="project" value="TreeGrafter"/>
</dbReference>
<evidence type="ECO:0000313" key="7">
    <source>
        <dbReference type="Proteomes" id="UP000886520"/>
    </source>
</evidence>
<name>A0A9D4U5T6_ADICA</name>
<accession>A0A9D4U5T6</accession>
<keyword evidence="7" id="KW-1185">Reference proteome</keyword>
<dbReference type="InterPro" id="IPR003245">
    <property type="entry name" value="Phytocyanin_dom"/>
</dbReference>
<feature type="chain" id="PRO_5039153793" description="Phytocyanin domain-containing protein" evidence="4">
    <location>
        <begin position="21"/>
        <end position="119"/>
    </location>
</feature>
<protein>
    <recommendedName>
        <fullName evidence="5">Phytocyanin domain-containing protein</fullName>
    </recommendedName>
</protein>
<dbReference type="Pfam" id="PF02298">
    <property type="entry name" value="Cu_bind_like"/>
    <property type="match status" value="1"/>
</dbReference>
<evidence type="ECO:0000256" key="1">
    <source>
        <dbReference type="ARBA" id="ARBA00022723"/>
    </source>
</evidence>
<organism evidence="6 7">
    <name type="scientific">Adiantum capillus-veneris</name>
    <name type="common">Maidenhair fern</name>
    <dbReference type="NCBI Taxonomy" id="13818"/>
    <lineage>
        <taxon>Eukaryota</taxon>
        <taxon>Viridiplantae</taxon>
        <taxon>Streptophyta</taxon>
        <taxon>Embryophyta</taxon>
        <taxon>Tracheophyta</taxon>
        <taxon>Polypodiopsida</taxon>
        <taxon>Polypodiidae</taxon>
        <taxon>Polypodiales</taxon>
        <taxon>Pteridineae</taxon>
        <taxon>Pteridaceae</taxon>
        <taxon>Vittarioideae</taxon>
        <taxon>Adiantum</taxon>
    </lineage>
</organism>
<dbReference type="EMBL" id="JABFUD020000022">
    <property type="protein sequence ID" value="KAI5062134.1"/>
    <property type="molecule type" value="Genomic_DNA"/>
</dbReference>
<gene>
    <name evidence="6" type="ORF">GOP47_0022673</name>
</gene>
<dbReference type="PANTHER" id="PTHR33021:SF339">
    <property type="entry name" value="OS07G0570600 PROTEIN"/>
    <property type="match status" value="1"/>
</dbReference>
<dbReference type="OrthoDB" id="1933492at2759"/>
<dbReference type="PROSITE" id="PS00196">
    <property type="entry name" value="COPPER_BLUE"/>
    <property type="match status" value="1"/>
</dbReference>
<evidence type="ECO:0000313" key="6">
    <source>
        <dbReference type="EMBL" id="KAI5062134.1"/>
    </source>
</evidence>
<evidence type="ECO:0000256" key="4">
    <source>
        <dbReference type="SAM" id="SignalP"/>
    </source>
</evidence>
<dbReference type="InterPro" id="IPR028871">
    <property type="entry name" value="BlueCu_1_BS"/>
</dbReference>
<feature type="signal peptide" evidence="4">
    <location>
        <begin position="1"/>
        <end position="20"/>
    </location>
</feature>
<sequence length="119" mass="12856">MEVLQVVLVVSLCYVGPSAAATYKVGDAAGWNLDVDFQGWADAHQFSPGDVLEFDYSPDEHNVVEVMEGEFEQCTTSNPITFRSSGADRITLDKSGTRYFLCGAPGHCPAGMKFSIVVS</sequence>
<dbReference type="InterPro" id="IPR039391">
    <property type="entry name" value="Phytocyanin-like"/>
</dbReference>
<keyword evidence="3" id="KW-0325">Glycoprotein</keyword>
<dbReference type="AlphaFoldDB" id="A0A9D4U5T6"/>
<dbReference type="InterPro" id="IPR008972">
    <property type="entry name" value="Cupredoxin"/>
</dbReference>
<evidence type="ECO:0000259" key="5">
    <source>
        <dbReference type="PROSITE" id="PS51485"/>
    </source>
</evidence>
<comment type="caution">
    <text evidence="6">The sequence shown here is derived from an EMBL/GenBank/DDBJ whole genome shotgun (WGS) entry which is preliminary data.</text>
</comment>
<dbReference type="PANTHER" id="PTHR33021">
    <property type="entry name" value="BLUE COPPER PROTEIN"/>
    <property type="match status" value="1"/>
</dbReference>
<dbReference type="GO" id="GO:0046872">
    <property type="term" value="F:metal ion binding"/>
    <property type="evidence" value="ECO:0007669"/>
    <property type="project" value="UniProtKB-KW"/>
</dbReference>
<feature type="domain" description="Phytocyanin" evidence="5">
    <location>
        <begin position="21"/>
        <end position="119"/>
    </location>
</feature>
<evidence type="ECO:0000256" key="3">
    <source>
        <dbReference type="ARBA" id="ARBA00023180"/>
    </source>
</evidence>
<dbReference type="FunFam" id="2.60.40.420:FF:000003">
    <property type="entry name" value="Blue copper"/>
    <property type="match status" value="1"/>
</dbReference>
<reference evidence="6" key="1">
    <citation type="submission" date="2021-01" db="EMBL/GenBank/DDBJ databases">
        <title>Adiantum capillus-veneris genome.</title>
        <authorList>
            <person name="Fang Y."/>
            <person name="Liao Q."/>
        </authorList>
    </citation>
    <scope>NUCLEOTIDE SEQUENCE</scope>
    <source>
        <strain evidence="6">H3</strain>
        <tissue evidence="6">Leaf</tissue>
    </source>
</reference>
<dbReference type="SUPFAM" id="SSF49503">
    <property type="entry name" value="Cupredoxins"/>
    <property type="match status" value="1"/>
</dbReference>
<dbReference type="Proteomes" id="UP000886520">
    <property type="component" value="Chromosome 22"/>
</dbReference>